<gene>
    <name evidence="1" type="ORF">Sru01_26300</name>
</gene>
<dbReference type="EMBL" id="BOOU01000036">
    <property type="protein sequence ID" value="GII77648.1"/>
    <property type="molecule type" value="Genomic_DNA"/>
</dbReference>
<dbReference type="AlphaFoldDB" id="A0A919R243"/>
<evidence type="ECO:0000313" key="1">
    <source>
        <dbReference type="EMBL" id="GII77648.1"/>
    </source>
</evidence>
<sequence>MLPWRERYENLTGKGGREAVAAPGRTATLNGLEWRLEGVTEGRVQEKFARPLPPRTRVAVVVTSVRPLTAAASRWFAQDGGAQCKFAVVDRAGRRWEPSFRSDLAPKTDHAASCFRLDAEYKLQPVPVGQKLTIQNAYVVPADAFPTLRVEVRLRPDPGTVRLLR</sequence>
<keyword evidence="2" id="KW-1185">Reference proteome</keyword>
<organism evidence="1 2">
    <name type="scientific">Sphaerisporangium rufum</name>
    <dbReference type="NCBI Taxonomy" id="1381558"/>
    <lineage>
        <taxon>Bacteria</taxon>
        <taxon>Bacillati</taxon>
        <taxon>Actinomycetota</taxon>
        <taxon>Actinomycetes</taxon>
        <taxon>Streptosporangiales</taxon>
        <taxon>Streptosporangiaceae</taxon>
        <taxon>Sphaerisporangium</taxon>
    </lineage>
</organism>
<name>A0A919R243_9ACTN</name>
<proteinExistence type="predicted"/>
<protein>
    <submittedName>
        <fullName evidence="1">Uncharacterized protein</fullName>
    </submittedName>
</protein>
<reference evidence="1" key="1">
    <citation type="submission" date="2021-01" db="EMBL/GenBank/DDBJ databases">
        <title>Whole genome shotgun sequence of Sphaerisporangium rufum NBRC 109079.</title>
        <authorList>
            <person name="Komaki H."/>
            <person name="Tamura T."/>
        </authorList>
    </citation>
    <scope>NUCLEOTIDE SEQUENCE</scope>
    <source>
        <strain evidence="1">NBRC 109079</strain>
    </source>
</reference>
<dbReference type="Proteomes" id="UP000655287">
    <property type="component" value="Unassembled WGS sequence"/>
</dbReference>
<accession>A0A919R243</accession>
<comment type="caution">
    <text evidence="1">The sequence shown here is derived from an EMBL/GenBank/DDBJ whole genome shotgun (WGS) entry which is preliminary data.</text>
</comment>
<evidence type="ECO:0000313" key="2">
    <source>
        <dbReference type="Proteomes" id="UP000655287"/>
    </source>
</evidence>